<evidence type="ECO:0000313" key="1">
    <source>
        <dbReference type="EMBL" id="PQM45802.1"/>
    </source>
</evidence>
<organism evidence="1 2">
    <name type="scientific">Mycobacterium talmoniae</name>
    <dbReference type="NCBI Taxonomy" id="1858794"/>
    <lineage>
        <taxon>Bacteria</taxon>
        <taxon>Bacillati</taxon>
        <taxon>Actinomycetota</taxon>
        <taxon>Actinomycetes</taxon>
        <taxon>Mycobacteriales</taxon>
        <taxon>Mycobacteriaceae</taxon>
        <taxon>Mycobacterium</taxon>
    </lineage>
</organism>
<dbReference type="AlphaFoldDB" id="A0A2S8BGK7"/>
<name>A0A2S8BGK7_9MYCO</name>
<sequence length="62" mass="6426">MRRDCAEGCDFAGEIHDPGRNLTGKSVSTDSGYCTAQRLSATHGEACAVTAQACAAGMSTTW</sequence>
<reference evidence="1 2" key="1">
    <citation type="journal article" date="2017" name="Int. J. Syst. Evol. Microbiol.">
        <title>Mycobacterium talmoniae sp. nov., a slowly growing mycobacterium isolated from human respiratory samples.</title>
        <authorList>
            <person name="Davidson R.M."/>
            <person name="DeGroote M.A."/>
            <person name="Marola J.L."/>
            <person name="Buss S."/>
            <person name="Jones V."/>
            <person name="McNeil M.R."/>
            <person name="Freifeld A.G."/>
            <person name="Elaine Epperson L."/>
            <person name="Hasan N.A."/>
            <person name="Jackson M."/>
            <person name="Iwen P.C."/>
            <person name="Salfinger M."/>
            <person name="Strong M."/>
        </authorList>
    </citation>
    <scope>NUCLEOTIDE SEQUENCE [LARGE SCALE GENOMIC DNA]</scope>
    <source>
        <strain evidence="1 2">ATCC BAA-2683</strain>
    </source>
</reference>
<dbReference type="Proteomes" id="UP000238296">
    <property type="component" value="Unassembled WGS sequence"/>
</dbReference>
<proteinExistence type="predicted"/>
<comment type="caution">
    <text evidence="1">The sequence shown here is derived from an EMBL/GenBank/DDBJ whole genome shotgun (WGS) entry which is preliminary data.</text>
</comment>
<dbReference type="EMBL" id="PPEA01000584">
    <property type="protein sequence ID" value="PQM45802.1"/>
    <property type="molecule type" value="Genomic_DNA"/>
</dbReference>
<evidence type="ECO:0000313" key="2">
    <source>
        <dbReference type="Proteomes" id="UP000238296"/>
    </source>
</evidence>
<accession>A0A2S8BGK7</accession>
<protein>
    <submittedName>
        <fullName evidence="1">Uncharacterized protein</fullName>
    </submittedName>
</protein>
<gene>
    <name evidence="1" type="ORF">C1Y40_04013</name>
</gene>